<dbReference type="Gene3D" id="2.40.50.690">
    <property type="match status" value="1"/>
</dbReference>
<feature type="region of interest" description="Disordered" evidence="9">
    <location>
        <begin position="431"/>
        <end position="452"/>
    </location>
</feature>
<dbReference type="GO" id="GO:0046872">
    <property type="term" value="F:metal ion binding"/>
    <property type="evidence" value="ECO:0007669"/>
    <property type="project" value="UniProtKB-KW"/>
</dbReference>
<proteinExistence type="predicted"/>
<protein>
    <submittedName>
        <fullName evidence="11">RNB domain-containing protein</fullName>
    </submittedName>
</protein>
<keyword evidence="4" id="KW-0479">Metal-binding</keyword>
<dbReference type="GO" id="GO:0008266">
    <property type="term" value="F:poly(U) RNA binding"/>
    <property type="evidence" value="ECO:0007669"/>
    <property type="project" value="UniProtKB-ARBA"/>
</dbReference>
<keyword evidence="2" id="KW-0963">Cytoplasm</keyword>
<keyword evidence="5" id="KW-0378">Hydrolase</keyword>
<sequence>MRTTYQPDNGQPDNGARRFLSIDEYAMLSKIRSQSQRNTHAVRTGRVSVDEVMGFQKLYDVQTFLENLRNHSRSGKRTWMPSLNCSPFADNFGANDTFSSSNNTDVSRKRLPLPSFPTELYSVEIPAAGQYSDLKNVISDVGSTERNSLTQGGKLAHSNTYGRGRLADESHGTELIPGDHFRPSNYDSDTVHLTTNRNTLKKGEIGTMPRTMPSVRNSQLNGKRITDKKLYFSEYMSVEAATRGVAKGQLYKGTLHVNGRSFEESFLINASGDLQEDLLIFGLHDRNRALHGDVVIVRVKDRENWLVRDALFCAWRESHLKTSIDEDGRPVTVPPIRSLAEEEEMMDSLNLPFSYDKRDLLQKSKKMFVPPIGKFTREQMLLILAKLANKNLMQLVIDNSRCFGTEVGSMLRGDVLQKLVDLCIIKPQCTSPKSVDSVSSSPSSNRSVNGSQHSGTKLVLHRRYYFLRDLPDEYWGMPNICLQRTAEVVCIIEHKNSRAAVGMLKVMADGNRKWALFSPNDSRMPRMMIPAEETPAGFFDRPHDFTKFIYVARMVHSPPTAQFARGRSSRCLSLSRMNSSDDLKNCSVKLYKSLGVAGDISAETEGLLLANAVDTRSFPASVLGSLQIVQEENWKIDEKEFKYRRDFREDDVFSVRMRKNAALENAFHVKRIEDFDGKGTAGFEIGVHVVDVAYFVNPATELDQWAAFRATSVTLVTDVIQMLPPVLVEGICSLSVGSDRLCLSVVWIMDEDAVVHSEWFGRSVVCLKKEVSVEQAQSRRNLSLDTLNEDLQKTLVDSRSVTNLHQNSLRTDIIAEQFVNTTSETIPSEDEDTVILGKSLCFLKKLATCLREKRYENGSMQLQKADIAFHMNDSSGLPSAVTVHHTTVNITSITLEMVCEELLFEVADETTKAKFGSFVEEILRFANASVAKEIQKVFGGTALLRRQCPPKTKMLDEMLEKIRRIGVDLHTCTEEAIESCLRDYDGDDENKSILLRVCYAYPKVAGELSAPTIGKESTGLEVIPGSLSPLFVMDANVESHFITWRAVGKGVMKKDGIDFNSFQRLFVISYFLSKPMQLPEYYCAGSVKEKSDYVHFSLALPLYTHFTSPLNRYADIVVQRFLSAAVGQTPPPRISVKEVANLATHCNDREHIARSVYEANEDMFFGLYVKEHGPLTERAVVVQILDAAFDVLVVEYGIVARVYANKLRVVREPRLTEGTLPALTLYWDSHENTNASVEQIIQLCSVVEVVISSLADSIRYQVLFLKGFYEAAGGRRQGTFFTRWDLIVKHVSGGVINGVVWEKFIIKVFSHYYSVVPFSSGSKFCALSALLLQSAKRYSRTWVAQRRTKDVLTVGVRVVVRNGTGIARGREHGSCNHPTPSAGQAELV</sequence>
<comment type="subcellular location">
    <subcellularLocation>
        <location evidence="1">Cytoplasm</location>
    </subcellularLocation>
</comment>
<name>A0A0N4V7R2_ENTVE</name>
<dbReference type="InterPro" id="IPR041505">
    <property type="entry name" value="Dis3_CSD2"/>
</dbReference>
<evidence type="ECO:0000313" key="11">
    <source>
        <dbReference type="WBParaSite" id="EVEC_0000633501-mRNA-1"/>
    </source>
</evidence>
<evidence type="ECO:0000256" key="3">
    <source>
        <dbReference type="ARBA" id="ARBA00022722"/>
    </source>
</evidence>
<evidence type="ECO:0000256" key="7">
    <source>
        <dbReference type="ARBA" id="ARBA00022842"/>
    </source>
</evidence>
<dbReference type="FunFam" id="2.40.50.700:FF:000003">
    <property type="entry name" value="DIS3-like exonuclease 2"/>
    <property type="match status" value="1"/>
</dbReference>
<keyword evidence="7" id="KW-0460">Magnesium</keyword>
<evidence type="ECO:0000256" key="5">
    <source>
        <dbReference type="ARBA" id="ARBA00022801"/>
    </source>
</evidence>
<organism evidence="11">
    <name type="scientific">Enterobius vermicularis</name>
    <name type="common">Human pinworm</name>
    <dbReference type="NCBI Taxonomy" id="51028"/>
    <lineage>
        <taxon>Eukaryota</taxon>
        <taxon>Metazoa</taxon>
        <taxon>Ecdysozoa</taxon>
        <taxon>Nematoda</taxon>
        <taxon>Chromadorea</taxon>
        <taxon>Rhabditida</taxon>
        <taxon>Spirurina</taxon>
        <taxon>Oxyuridomorpha</taxon>
        <taxon>Oxyuroidea</taxon>
        <taxon>Oxyuridae</taxon>
        <taxon>Enterobius</taxon>
    </lineage>
</organism>
<keyword evidence="6" id="KW-0269">Exonuclease</keyword>
<dbReference type="GO" id="GO:0000932">
    <property type="term" value="C:P-body"/>
    <property type="evidence" value="ECO:0007669"/>
    <property type="project" value="TreeGrafter"/>
</dbReference>
<dbReference type="Pfam" id="PF17849">
    <property type="entry name" value="OB_Dis3"/>
    <property type="match status" value="1"/>
</dbReference>
<keyword evidence="8" id="KW-0694">RNA-binding</keyword>
<dbReference type="GO" id="GO:0010587">
    <property type="term" value="P:miRNA catabolic process"/>
    <property type="evidence" value="ECO:0007669"/>
    <property type="project" value="TreeGrafter"/>
</dbReference>
<dbReference type="PANTHER" id="PTHR23355">
    <property type="entry name" value="RIBONUCLEASE"/>
    <property type="match status" value="1"/>
</dbReference>
<evidence type="ECO:0000256" key="9">
    <source>
        <dbReference type="SAM" id="MobiDB-lite"/>
    </source>
</evidence>
<feature type="domain" description="RNB" evidence="10">
    <location>
        <begin position="644"/>
        <end position="1128"/>
    </location>
</feature>
<dbReference type="GO" id="GO:0000175">
    <property type="term" value="F:3'-5'-RNA exonuclease activity"/>
    <property type="evidence" value="ECO:0007669"/>
    <property type="project" value="UniProtKB-ARBA"/>
</dbReference>
<dbReference type="Pfam" id="PF00773">
    <property type="entry name" value="RNB"/>
    <property type="match status" value="2"/>
</dbReference>
<dbReference type="WBParaSite" id="EVEC_0000633501-mRNA-1">
    <property type="protein sequence ID" value="EVEC_0000633501-mRNA-1"/>
    <property type="gene ID" value="EVEC_0000633501"/>
</dbReference>
<evidence type="ECO:0000256" key="2">
    <source>
        <dbReference type="ARBA" id="ARBA00022490"/>
    </source>
</evidence>
<dbReference type="GO" id="GO:0006402">
    <property type="term" value="P:mRNA catabolic process"/>
    <property type="evidence" value="ECO:0007669"/>
    <property type="project" value="TreeGrafter"/>
</dbReference>
<evidence type="ECO:0000259" key="10">
    <source>
        <dbReference type="SMART" id="SM00955"/>
    </source>
</evidence>
<evidence type="ECO:0000256" key="4">
    <source>
        <dbReference type="ARBA" id="ARBA00022723"/>
    </source>
</evidence>
<dbReference type="InterPro" id="IPR001900">
    <property type="entry name" value="RNase_II/R"/>
</dbReference>
<evidence type="ECO:0000256" key="8">
    <source>
        <dbReference type="ARBA" id="ARBA00022884"/>
    </source>
</evidence>
<dbReference type="Gene3D" id="2.40.50.140">
    <property type="entry name" value="Nucleic acid-binding proteins"/>
    <property type="match status" value="1"/>
</dbReference>
<dbReference type="SUPFAM" id="SSF50249">
    <property type="entry name" value="Nucleic acid-binding proteins"/>
    <property type="match status" value="3"/>
</dbReference>
<keyword evidence="3" id="KW-0540">Nuclease</keyword>
<reference evidence="11" key="1">
    <citation type="submission" date="2017-02" db="UniProtKB">
        <authorList>
            <consortium name="WormBaseParasite"/>
        </authorList>
    </citation>
    <scope>IDENTIFICATION</scope>
</reference>
<evidence type="ECO:0000256" key="1">
    <source>
        <dbReference type="ARBA" id="ARBA00004496"/>
    </source>
</evidence>
<dbReference type="PANTHER" id="PTHR23355:SF9">
    <property type="entry name" value="DIS3-LIKE EXONUCLEASE 2"/>
    <property type="match status" value="1"/>
</dbReference>
<dbReference type="Gene3D" id="2.40.50.700">
    <property type="match status" value="1"/>
</dbReference>
<accession>A0A0N4V7R2</accession>
<dbReference type="Pfam" id="PF17877">
    <property type="entry name" value="Dis3l2_C_term"/>
    <property type="match status" value="1"/>
</dbReference>
<evidence type="ECO:0000256" key="6">
    <source>
        <dbReference type="ARBA" id="ARBA00022839"/>
    </source>
</evidence>
<feature type="compositionally biased region" description="Low complexity" evidence="9">
    <location>
        <begin position="431"/>
        <end position="451"/>
    </location>
</feature>
<feature type="region of interest" description="Disordered" evidence="9">
    <location>
        <begin position="1369"/>
        <end position="1388"/>
    </location>
</feature>
<dbReference type="InterPro" id="IPR012340">
    <property type="entry name" value="NA-bd_OB-fold"/>
</dbReference>
<dbReference type="InterPro" id="IPR050180">
    <property type="entry name" value="RNR_Ribonuclease"/>
</dbReference>
<dbReference type="SMART" id="SM00955">
    <property type="entry name" value="RNB"/>
    <property type="match status" value="1"/>
</dbReference>
<dbReference type="InterPro" id="IPR041093">
    <property type="entry name" value="Dis3l2-like_C"/>
</dbReference>